<dbReference type="AlphaFoldDB" id="A0A2K1IG67"/>
<dbReference type="HAMAP" id="MF_01318_B">
    <property type="entry name" value="Ribosomal_uL1_B"/>
    <property type="match status" value="1"/>
</dbReference>
<protein>
    <recommendedName>
        <fullName evidence="6">Ribosomal protein</fullName>
    </recommendedName>
</protein>
<gene>
    <name evidence="9" type="primary">LOC112276879</name>
    <name evidence="8" type="ORF">PHYPA_028861</name>
</gene>
<evidence type="ECO:0000256" key="5">
    <source>
        <dbReference type="ARBA" id="ARBA00023274"/>
    </source>
</evidence>
<sequence length="351" mass="37489">MTTSAASMLLEFSSLSVAASGAAVNKSGGVPQSSGVSSRVSWSGLRAGGLQVGGVKTWRDVKKVVGAKARVCAVAELFESEVLGSEGDGAEAAEAPVKAVKPKTGKAALPLKSDRTRSKRYLEIQKLREKKKEYDPDTAVRLLKDTASLKFVETVEVHIRLNIDPKYTDQQLRATVSLPKGTGQTIRVAVLTQGEKQQEAKNAGADFVGADDLIDEIARGMMDFDKLIATPDMMPKVAKLGRLLGPRGLMPNPKAGTVTTDVTSAIGEFKAGKVEYRADKTGIVHVRFGKSDFSADDLLENLIAVVNSVDANKPSGAKGVYWKSAHVCSTMGPSIRINVSELRDYKVKQQA</sequence>
<dbReference type="SUPFAM" id="SSF56808">
    <property type="entry name" value="Ribosomal protein L1"/>
    <property type="match status" value="1"/>
</dbReference>
<dbReference type="InterPro" id="IPR023674">
    <property type="entry name" value="Ribosomal_uL1-like"/>
</dbReference>
<evidence type="ECO:0000256" key="1">
    <source>
        <dbReference type="ARBA" id="ARBA00010531"/>
    </source>
</evidence>
<dbReference type="GeneID" id="112276879"/>
<dbReference type="OMA" id="DNLEFFH"/>
<dbReference type="Gramene" id="Pp3c24_9740V3.1">
    <property type="protein sequence ID" value="Pp3c24_9740V3.1"/>
    <property type="gene ID" value="Pp3c24_9740"/>
</dbReference>
<keyword evidence="2" id="KW-0699">rRNA-binding</keyword>
<evidence type="ECO:0000313" key="9">
    <source>
        <dbReference type="EnsemblPlants" id="Pp3c24_9740V3.1"/>
    </source>
</evidence>
<keyword evidence="10" id="KW-1185">Reference proteome</keyword>
<dbReference type="PaxDb" id="3218-PP1S196_76V6.1"/>
<dbReference type="Gene3D" id="3.30.190.20">
    <property type="match status" value="1"/>
</dbReference>
<dbReference type="InterPro" id="IPR005878">
    <property type="entry name" value="Ribosom_uL1_bac-type"/>
</dbReference>
<dbReference type="Pfam" id="PF00687">
    <property type="entry name" value="Ribosomal_L1"/>
    <property type="match status" value="1"/>
</dbReference>
<dbReference type="NCBIfam" id="TIGR01169">
    <property type="entry name" value="rplA_bact"/>
    <property type="match status" value="1"/>
</dbReference>
<evidence type="ECO:0000256" key="6">
    <source>
        <dbReference type="RuleBase" id="RU000659"/>
    </source>
</evidence>
<evidence type="ECO:0000256" key="4">
    <source>
        <dbReference type="ARBA" id="ARBA00022980"/>
    </source>
</evidence>
<dbReference type="InterPro" id="IPR016095">
    <property type="entry name" value="Ribosomal_uL1_3-a/b-sand"/>
</dbReference>
<dbReference type="InterPro" id="IPR028364">
    <property type="entry name" value="Ribosomal_uL1/biogenesis"/>
</dbReference>
<dbReference type="GO" id="GO:0003735">
    <property type="term" value="F:structural constituent of ribosome"/>
    <property type="evidence" value="ECO:0007669"/>
    <property type="project" value="InterPro"/>
</dbReference>
<dbReference type="PANTHER" id="PTHR36427:SF3">
    <property type="entry name" value="LARGE RIBOSOMAL SUBUNIT PROTEIN UL1M"/>
    <property type="match status" value="1"/>
</dbReference>
<dbReference type="EMBL" id="ABEU02000024">
    <property type="protein sequence ID" value="PNR28269.1"/>
    <property type="molecule type" value="Genomic_DNA"/>
</dbReference>
<dbReference type="OrthoDB" id="1747252at2759"/>
<dbReference type="PROSITE" id="PS01199">
    <property type="entry name" value="RIBOSOMAL_L1"/>
    <property type="match status" value="1"/>
</dbReference>
<dbReference type="Gene3D" id="3.40.50.790">
    <property type="match status" value="1"/>
</dbReference>
<evidence type="ECO:0000256" key="7">
    <source>
        <dbReference type="SAM" id="SignalP"/>
    </source>
</evidence>
<proteinExistence type="inferred from homology"/>
<comment type="similarity">
    <text evidence="1 6">Belongs to the universal ribosomal protein uL1 family.</text>
</comment>
<dbReference type="PANTHER" id="PTHR36427">
    <property type="entry name" value="54S RIBOSOMAL PROTEIN L1, MITOCHONDRIAL"/>
    <property type="match status" value="1"/>
</dbReference>
<reference evidence="8 10" key="2">
    <citation type="journal article" date="2018" name="Plant J.">
        <title>The Physcomitrella patens chromosome-scale assembly reveals moss genome structure and evolution.</title>
        <authorList>
            <person name="Lang D."/>
            <person name="Ullrich K.K."/>
            <person name="Murat F."/>
            <person name="Fuchs J."/>
            <person name="Jenkins J."/>
            <person name="Haas F.B."/>
            <person name="Piednoel M."/>
            <person name="Gundlach H."/>
            <person name="Van Bel M."/>
            <person name="Meyberg R."/>
            <person name="Vives C."/>
            <person name="Morata J."/>
            <person name="Symeonidi A."/>
            <person name="Hiss M."/>
            <person name="Muchero W."/>
            <person name="Kamisugi Y."/>
            <person name="Saleh O."/>
            <person name="Blanc G."/>
            <person name="Decker E.L."/>
            <person name="van Gessel N."/>
            <person name="Grimwood J."/>
            <person name="Hayes R.D."/>
            <person name="Graham S.W."/>
            <person name="Gunter L.E."/>
            <person name="McDaniel S.F."/>
            <person name="Hoernstein S.N.W."/>
            <person name="Larsson A."/>
            <person name="Li F.W."/>
            <person name="Perroud P.F."/>
            <person name="Phillips J."/>
            <person name="Ranjan P."/>
            <person name="Rokshar D.S."/>
            <person name="Rothfels C.J."/>
            <person name="Schneider L."/>
            <person name="Shu S."/>
            <person name="Stevenson D.W."/>
            <person name="Thummler F."/>
            <person name="Tillich M."/>
            <person name="Villarreal Aguilar J.C."/>
            <person name="Widiez T."/>
            <person name="Wong G.K."/>
            <person name="Wymore A."/>
            <person name="Zhang Y."/>
            <person name="Zimmer A.D."/>
            <person name="Quatrano R.S."/>
            <person name="Mayer K.F.X."/>
            <person name="Goodstein D."/>
            <person name="Casacuberta J.M."/>
            <person name="Vandepoele K."/>
            <person name="Reski R."/>
            <person name="Cuming A.C."/>
            <person name="Tuskan G.A."/>
            <person name="Maumus F."/>
            <person name="Salse J."/>
            <person name="Schmutz J."/>
            <person name="Rensing S.A."/>
        </authorList>
    </citation>
    <scope>NUCLEOTIDE SEQUENCE [LARGE SCALE GENOMIC DNA]</scope>
    <source>
        <strain evidence="9 10">cv. Gransden 2004</strain>
    </source>
</reference>
<dbReference type="RefSeq" id="XP_024364430.1">
    <property type="nucleotide sequence ID" value="XM_024508662.2"/>
</dbReference>
<dbReference type="EnsemblPlants" id="Pp3c24_9740V3.1">
    <property type="protein sequence ID" value="Pp3c24_9740V3.1"/>
    <property type="gene ID" value="Pp3c24_9740"/>
</dbReference>
<dbReference type="InterPro" id="IPR023673">
    <property type="entry name" value="Ribosomal_uL1_CS"/>
</dbReference>
<keyword evidence="3" id="KW-0694">RNA-binding</keyword>
<evidence type="ECO:0000256" key="2">
    <source>
        <dbReference type="ARBA" id="ARBA00022730"/>
    </source>
</evidence>
<reference evidence="9" key="3">
    <citation type="submission" date="2020-12" db="UniProtKB">
        <authorList>
            <consortium name="EnsemblPlants"/>
        </authorList>
    </citation>
    <scope>IDENTIFICATION</scope>
</reference>
<evidence type="ECO:0000313" key="8">
    <source>
        <dbReference type="EMBL" id="PNR28269.1"/>
    </source>
</evidence>
<dbReference type="Proteomes" id="UP000006727">
    <property type="component" value="Chromosome 24"/>
</dbReference>
<dbReference type="GO" id="GO:0015934">
    <property type="term" value="C:large ribosomal subunit"/>
    <property type="evidence" value="ECO:0007669"/>
    <property type="project" value="InterPro"/>
</dbReference>
<accession>A0A2K1IG67</accession>
<dbReference type="CDD" id="cd00403">
    <property type="entry name" value="Ribosomal_L1"/>
    <property type="match status" value="1"/>
</dbReference>
<keyword evidence="7" id="KW-0732">Signal</keyword>
<dbReference type="EnsemblPlants" id="Pp3c24_9740V3.2">
    <property type="protein sequence ID" value="Pp3c24_9740V3.2"/>
    <property type="gene ID" value="Pp3c24_9740"/>
</dbReference>
<keyword evidence="5 6" id="KW-0687">Ribonucleoprotein</keyword>
<dbReference type="Gramene" id="Pp3c24_9740V3.2">
    <property type="protein sequence ID" value="Pp3c24_9740V3.2"/>
    <property type="gene ID" value="Pp3c24_9740"/>
</dbReference>
<dbReference type="FunFam" id="3.40.50.790:FF:000001">
    <property type="entry name" value="50S ribosomal protein L1"/>
    <property type="match status" value="1"/>
</dbReference>
<organism evidence="8">
    <name type="scientific">Physcomitrium patens</name>
    <name type="common">Spreading-leaved earth moss</name>
    <name type="synonym">Physcomitrella patens</name>
    <dbReference type="NCBI Taxonomy" id="3218"/>
    <lineage>
        <taxon>Eukaryota</taxon>
        <taxon>Viridiplantae</taxon>
        <taxon>Streptophyta</taxon>
        <taxon>Embryophyta</taxon>
        <taxon>Bryophyta</taxon>
        <taxon>Bryophytina</taxon>
        <taxon>Bryopsida</taxon>
        <taxon>Funariidae</taxon>
        <taxon>Funariales</taxon>
        <taxon>Funariaceae</taxon>
        <taxon>Physcomitrium</taxon>
    </lineage>
</organism>
<feature type="signal peptide" evidence="7">
    <location>
        <begin position="1"/>
        <end position="18"/>
    </location>
</feature>
<name>A0A2K1IG67_PHYPA</name>
<keyword evidence="4 6" id="KW-0689">Ribosomal protein</keyword>
<dbReference type="STRING" id="3218.A0A2K1IG67"/>
<dbReference type="GO" id="GO:0006412">
    <property type="term" value="P:translation"/>
    <property type="evidence" value="ECO:0007669"/>
    <property type="project" value="InterPro"/>
</dbReference>
<evidence type="ECO:0000256" key="3">
    <source>
        <dbReference type="ARBA" id="ARBA00022884"/>
    </source>
</evidence>
<evidence type="ECO:0000313" key="10">
    <source>
        <dbReference type="Proteomes" id="UP000006727"/>
    </source>
</evidence>
<dbReference type="GO" id="GO:0019843">
    <property type="term" value="F:rRNA binding"/>
    <property type="evidence" value="ECO:0007669"/>
    <property type="project" value="UniProtKB-KW"/>
</dbReference>
<reference evidence="8 10" key="1">
    <citation type="journal article" date="2008" name="Science">
        <title>The Physcomitrella genome reveals evolutionary insights into the conquest of land by plants.</title>
        <authorList>
            <person name="Rensing S."/>
            <person name="Lang D."/>
            <person name="Zimmer A."/>
            <person name="Terry A."/>
            <person name="Salamov A."/>
            <person name="Shapiro H."/>
            <person name="Nishiyama T."/>
            <person name="Perroud P.-F."/>
            <person name="Lindquist E."/>
            <person name="Kamisugi Y."/>
            <person name="Tanahashi T."/>
            <person name="Sakakibara K."/>
            <person name="Fujita T."/>
            <person name="Oishi K."/>
            <person name="Shin-I T."/>
            <person name="Kuroki Y."/>
            <person name="Toyoda A."/>
            <person name="Suzuki Y."/>
            <person name="Hashimoto A."/>
            <person name="Yamaguchi K."/>
            <person name="Sugano A."/>
            <person name="Kohara Y."/>
            <person name="Fujiyama A."/>
            <person name="Anterola A."/>
            <person name="Aoki S."/>
            <person name="Ashton N."/>
            <person name="Barbazuk W.B."/>
            <person name="Barker E."/>
            <person name="Bennetzen J."/>
            <person name="Bezanilla M."/>
            <person name="Blankenship R."/>
            <person name="Cho S.H."/>
            <person name="Dutcher S."/>
            <person name="Estelle M."/>
            <person name="Fawcett J.A."/>
            <person name="Gundlach H."/>
            <person name="Hanada K."/>
            <person name="Heyl A."/>
            <person name="Hicks K.A."/>
            <person name="Hugh J."/>
            <person name="Lohr M."/>
            <person name="Mayer K."/>
            <person name="Melkozernov A."/>
            <person name="Murata T."/>
            <person name="Nelson D."/>
            <person name="Pils B."/>
            <person name="Prigge M."/>
            <person name="Reiss B."/>
            <person name="Renner T."/>
            <person name="Rombauts S."/>
            <person name="Rushton P."/>
            <person name="Sanderfoot A."/>
            <person name="Schween G."/>
            <person name="Shiu S.-H."/>
            <person name="Stueber K."/>
            <person name="Theodoulou F.L."/>
            <person name="Tu H."/>
            <person name="Van de Peer Y."/>
            <person name="Verrier P.J."/>
            <person name="Waters E."/>
            <person name="Wood A."/>
            <person name="Yang L."/>
            <person name="Cove D."/>
            <person name="Cuming A."/>
            <person name="Hasebe M."/>
            <person name="Lucas S."/>
            <person name="Mishler D.B."/>
            <person name="Reski R."/>
            <person name="Grigoriev I."/>
            <person name="Quatrano R.S."/>
            <person name="Boore J.L."/>
        </authorList>
    </citation>
    <scope>NUCLEOTIDE SEQUENCE [LARGE SCALE GENOMIC DNA]</scope>
    <source>
        <strain evidence="9 10">cv. Gransden 2004</strain>
    </source>
</reference>
<feature type="chain" id="PRO_5044576227" description="Ribosomal protein" evidence="7">
    <location>
        <begin position="19"/>
        <end position="351"/>
    </location>
</feature>